<evidence type="ECO:0000256" key="5">
    <source>
        <dbReference type="ARBA" id="ARBA00023237"/>
    </source>
</evidence>
<evidence type="ECO:0000313" key="8">
    <source>
        <dbReference type="EMBL" id="SDF26603.1"/>
    </source>
</evidence>
<proteinExistence type="inferred from homology"/>
<name>A0A1G7JNW6_9SPHI</name>
<evidence type="ECO:0000313" key="9">
    <source>
        <dbReference type="Proteomes" id="UP000199072"/>
    </source>
</evidence>
<evidence type="ECO:0000259" key="6">
    <source>
        <dbReference type="Pfam" id="PF07980"/>
    </source>
</evidence>
<comment type="subcellular location">
    <subcellularLocation>
        <location evidence="1">Cell outer membrane</location>
    </subcellularLocation>
</comment>
<reference evidence="8 9" key="1">
    <citation type="submission" date="2016-10" db="EMBL/GenBank/DDBJ databases">
        <authorList>
            <person name="de Groot N.N."/>
        </authorList>
    </citation>
    <scope>NUCLEOTIDE SEQUENCE [LARGE SCALE GENOMIC DNA]</scope>
    <source>
        <strain evidence="8 9">47C3B</strain>
    </source>
</reference>
<dbReference type="Pfam" id="PF14322">
    <property type="entry name" value="SusD-like_3"/>
    <property type="match status" value="1"/>
</dbReference>
<dbReference type="EMBL" id="FNAI01000015">
    <property type="protein sequence ID" value="SDF26603.1"/>
    <property type="molecule type" value="Genomic_DNA"/>
</dbReference>
<feature type="domain" description="RagB/SusD" evidence="6">
    <location>
        <begin position="348"/>
        <end position="466"/>
    </location>
</feature>
<evidence type="ECO:0000256" key="2">
    <source>
        <dbReference type="ARBA" id="ARBA00006275"/>
    </source>
</evidence>
<dbReference type="SUPFAM" id="SSF48452">
    <property type="entry name" value="TPR-like"/>
    <property type="match status" value="1"/>
</dbReference>
<dbReference type="STRING" id="1391627.SAMN05216464_11560"/>
<dbReference type="InterPro" id="IPR033985">
    <property type="entry name" value="SusD-like_N"/>
</dbReference>
<evidence type="ECO:0000256" key="4">
    <source>
        <dbReference type="ARBA" id="ARBA00023136"/>
    </source>
</evidence>
<keyword evidence="9" id="KW-1185">Reference proteome</keyword>
<dbReference type="InterPro" id="IPR012944">
    <property type="entry name" value="SusD_RagB_dom"/>
</dbReference>
<dbReference type="AlphaFoldDB" id="A0A1G7JNW6"/>
<dbReference type="Proteomes" id="UP000199072">
    <property type="component" value="Unassembled WGS sequence"/>
</dbReference>
<evidence type="ECO:0000256" key="3">
    <source>
        <dbReference type="ARBA" id="ARBA00022729"/>
    </source>
</evidence>
<gene>
    <name evidence="8" type="ORF">SAMN05216464_11560</name>
</gene>
<evidence type="ECO:0000256" key="1">
    <source>
        <dbReference type="ARBA" id="ARBA00004442"/>
    </source>
</evidence>
<keyword evidence="3" id="KW-0732">Signal</keyword>
<dbReference type="Pfam" id="PF07980">
    <property type="entry name" value="SusD_RagB"/>
    <property type="match status" value="1"/>
</dbReference>
<comment type="similarity">
    <text evidence="2">Belongs to the SusD family.</text>
</comment>
<keyword evidence="5" id="KW-0998">Cell outer membrane</keyword>
<organism evidence="8 9">
    <name type="scientific">Mucilaginibacter pineti</name>
    <dbReference type="NCBI Taxonomy" id="1391627"/>
    <lineage>
        <taxon>Bacteria</taxon>
        <taxon>Pseudomonadati</taxon>
        <taxon>Bacteroidota</taxon>
        <taxon>Sphingobacteriia</taxon>
        <taxon>Sphingobacteriales</taxon>
        <taxon>Sphingobacteriaceae</taxon>
        <taxon>Mucilaginibacter</taxon>
    </lineage>
</organism>
<dbReference type="GO" id="GO:0009279">
    <property type="term" value="C:cell outer membrane"/>
    <property type="evidence" value="ECO:0007669"/>
    <property type="project" value="UniProtKB-SubCell"/>
</dbReference>
<evidence type="ECO:0000259" key="7">
    <source>
        <dbReference type="Pfam" id="PF14322"/>
    </source>
</evidence>
<sequence length="467" mass="51989">METNYKNICNWLFAVTLAIMLFSGCKKQDDWLNVKNKKSDVSPQTLQDFQAVLDNITVFNSYGSVLGLVGTDNIYVPDANLDGETTIDRNAYLWAKDIYEGQPAPDWSYEYQAVEYANIVIEGLNKLSNTDISSISGQNIKGEALFCRAYAYYQLCQLYCKPYSKATAATDLGVPIRLITDINQKVGRAAVQQCYDQMISDLKSSVAFLPASALYKTRPSSGAAMALLAKIYLAMADYTNAYQYADLALKSNNSLLDYNTLSPTSSAPFPTFAKGNSEIIYYAYTYGCTIAWYNGSVTGRITPDLYNTYANGDLRKTLFFVADGNGYFRPKAGYAAKANNFCGIANNEIYLIRAESAVRTGNVQVALADLNALLKKRFTTATFTTVTITDPQALLTTILLERRKELPLTGNLRWEDLRRLNLESGSGVTLHRTYHNTTYTLTSGDNRYVLPIPSDEITLEDLQQNPR</sequence>
<accession>A0A1G7JNW6</accession>
<dbReference type="OrthoDB" id="653598at2"/>
<dbReference type="InterPro" id="IPR011990">
    <property type="entry name" value="TPR-like_helical_dom_sf"/>
</dbReference>
<dbReference type="PROSITE" id="PS51257">
    <property type="entry name" value="PROKAR_LIPOPROTEIN"/>
    <property type="match status" value="1"/>
</dbReference>
<protein>
    <submittedName>
        <fullName evidence="8">SusD family protein</fullName>
    </submittedName>
</protein>
<dbReference type="RefSeq" id="WP_091154130.1">
    <property type="nucleotide sequence ID" value="NZ_FNAI01000015.1"/>
</dbReference>
<keyword evidence="4" id="KW-0472">Membrane</keyword>
<dbReference type="Gene3D" id="1.25.40.390">
    <property type="match status" value="1"/>
</dbReference>
<feature type="domain" description="SusD-like N-terminal" evidence="7">
    <location>
        <begin position="30"/>
        <end position="233"/>
    </location>
</feature>